<dbReference type="InterPro" id="IPR008915">
    <property type="entry name" value="Peptidase_M50"/>
</dbReference>
<feature type="transmembrane region" description="Helical" evidence="13">
    <location>
        <begin position="508"/>
        <end position="529"/>
    </location>
</feature>
<name>A0A9C7Q386_9RHOD</name>
<dbReference type="OrthoDB" id="195057at2759"/>
<dbReference type="PANTHER" id="PTHR31412:SF0">
    <property type="entry name" value="ZINC METALLOPROTEASE EGY1, CHLOROPLASTIC-RELATED"/>
    <property type="match status" value="1"/>
</dbReference>
<evidence type="ECO:0000256" key="5">
    <source>
        <dbReference type="ARBA" id="ARBA00022640"/>
    </source>
</evidence>
<evidence type="ECO:0000256" key="11">
    <source>
        <dbReference type="ARBA" id="ARBA00023136"/>
    </source>
</evidence>
<keyword evidence="6" id="KW-0645">Protease</keyword>
<protein>
    <recommendedName>
        <fullName evidence="14">Peptidase M50 domain-containing protein</fullName>
    </recommendedName>
</protein>
<evidence type="ECO:0000256" key="3">
    <source>
        <dbReference type="ARBA" id="ARBA00007931"/>
    </source>
</evidence>
<dbReference type="Proteomes" id="UP001061958">
    <property type="component" value="Unassembled WGS sequence"/>
</dbReference>
<dbReference type="GO" id="GO:0009507">
    <property type="term" value="C:chloroplast"/>
    <property type="evidence" value="ECO:0007669"/>
    <property type="project" value="UniProtKB-SubCell"/>
</dbReference>
<comment type="caution">
    <text evidence="15">The sequence shown here is derived from an EMBL/GenBank/DDBJ whole genome shotgun (WGS) entry which is preliminary data.</text>
</comment>
<comment type="subcellular location">
    <subcellularLocation>
        <location evidence="1">Membrane</location>
        <topology evidence="1">Multi-pass membrane protein</topology>
    </subcellularLocation>
    <subcellularLocation>
        <location evidence="2">Plastid</location>
        <location evidence="2">Chloroplast</location>
    </subcellularLocation>
</comment>
<evidence type="ECO:0000256" key="4">
    <source>
        <dbReference type="ARBA" id="ARBA00022528"/>
    </source>
</evidence>
<feature type="transmembrane region" description="Helical" evidence="13">
    <location>
        <begin position="375"/>
        <end position="392"/>
    </location>
</feature>
<reference evidence="15" key="1">
    <citation type="journal article" date="2022" name="Proc. Natl. Acad. Sci. U.S.A.">
        <title>Life cycle and functional genomics of the unicellular red alga Galdieria for elucidating algal and plant evolution and industrial use.</title>
        <authorList>
            <person name="Hirooka S."/>
            <person name="Itabashi T."/>
            <person name="Ichinose T.M."/>
            <person name="Onuma R."/>
            <person name="Fujiwara T."/>
            <person name="Yamashita S."/>
            <person name="Jong L.W."/>
            <person name="Tomita R."/>
            <person name="Iwane A.H."/>
            <person name="Miyagishima S.Y."/>
        </authorList>
    </citation>
    <scope>NUCLEOTIDE SEQUENCE</scope>
    <source>
        <strain evidence="15">NBRC 102759</strain>
    </source>
</reference>
<evidence type="ECO:0000256" key="6">
    <source>
        <dbReference type="ARBA" id="ARBA00022670"/>
    </source>
</evidence>
<feature type="domain" description="Peptidase M50" evidence="14">
    <location>
        <begin position="385"/>
        <end position="546"/>
    </location>
</feature>
<evidence type="ECO:0000259" key="14">
    <source>
        <dbReference type="Pfam" id="PF02163"/>
    </source>
</evidence>
<proteinExistence type="inferred from homology"/>
<dbReference type="AlphaFoldDB" id="A0A9C7Q386"/>
<dbReference type="PANTHER" id="PTHR31412">
    <property type="entry name" value="ZINC METALLOPROTEASE EGY1"/>
    <property type="match status" value="1"/>
</dbReference>
<keyword evidence="7 13" id="KW-0812">Transmembrane</keyword>
<keyword evidence="9" id="KW-0809">Transit peptide</keyword>
<keyword evidence="8" id="KW-0378">Hydrolase</keyword>
<feature type="region of interest" description="Disordered" evidence="12">
    <location>
        <begin position="180"/>
        <end position="214"/>
    </location>
</feature>
<feature type="transmembrane region" description="Helical" evidence="13">
    <location>
        <begin position="557"/>
        <end position="582"/>
    </location>
</feature>
<evidence type="ECO:0000256" key="12">
    <source>
        <dbReference type="SAM" id="MobiDB-lite"/>
    </source>
</evidence>
<feature type="region of interest" description="Disordered" evidence="12">
    <location>
        <begin position="116"/>
        <end position="140"/>
    </location>
</feature>
<evidence type="ECO:0000256" key="10">
    <source>
        <dbReference type="ARBA" id="ARBA00022989"/>
    </source>
</evidence>
<accession>A0A9C7Q386</accession>
<dbReference type="GO" id="GO:0016020">
    <property type="term" value="C:membrane"/>
    <property type="evidence" value="ECO:0007669"/>
    <property type="project" value="UniProtKB-SubCell"/>
</dbReference>
<evidence type="ECO:0000256" key="1">
    <source>
        <dbReference type="ARBA" id="ARBA00004141"/>
    </source>
</evidence>
<feature type="transmembrane region" description="Helical" evidence="13">
    <location>
        <begin position="482"/>
        <end position="501"/>
    </location>
</feature>
<organism evidence="15 16">
    <name type="scientific">Galdieria partita</name>
    <dbReference type="NCBI Taxonomy" id="83374"/>
    <lineage>
        <taxon>Eukaryota</taxon>
        <taxon>Rhodophyta</taxon>
        <taxon>Bangiophyceae</taxon>
        <taxon>Galdieriales</taxon>
        <taxon>Galdieriaceae</taxon>
        <taxon>Galdieria</taxon>
    </lineage>
</organism>
<feature type="transmembrane region" description="Helical" evidence="13">
    <location>
        <begin position="603"/>
        <end position="620"/>
    </location>
</feature>
<keyword evidence="10 13" id="KW-1133">Transmembrane helix</keyword>
<feature type="compositionally biased region" description="Polar residues" evidence="12">
    <location>
        <begin position="185"/>
        <end position="194"/>
    </location>
</feature>
<feature type="compositionally biased region" description="Basic and acidic residues" evidence="12">
    <location>
        <begin position="59"/>
        <end position="77"/>
    </location>
</feature>
<evidence type="ECO:0000256" key="13">
    <source>
        <dbReference type="SAM" id="Phobius"/>
    </source>
</evidence>
<keyword evidence="11 13" id="KW-0472">Membrane</keyword>
<dbReference type="CDD" id="cd06160">
    <property type="entry name" value="S2P-M50_like_2"/>
    <property type="match status" value="1"/>
</dbReference>
<comment type="similarity">
    <text evidence="3">Belongs to the peptidase M50B family.</text>
</comment>
<sequence length="630" mass="69256">MFVTLYVVKNLGIRCQCSHLSCSRNKLRKGYSTSIVQRRHNQLVHTFVTRVLMQQEQQHQQEGHSSENKETHSKVEEASVGTSMSSHIEVKPEKDWQTVVKATEQHLEEKLLEAKTAEKQAQEAEEHEALHAPSSGKERAMSLKMEAEQLRLQAERARLEAEKAQLEAEKIRFALEKEKWEKTKQQSTKETLTPNSDLSNSNSNGNAAVGTSSPPPVAPGSGYFVGPMNPFAKLNIPRIAENDVKVLRESVFGFDTFYVTHLDRSPLGDRVIFHGNLRTDSAKAVRLLNEALEKKELASRIRLFLMEDPLDNYRPVFIALPKQNEALTTNRTFEGIASVFLGVLGTITTFGYGVGVFGLTPLFLDKLKAGNTDEVYQTLPISLGAIAVVLLHEMGHRIVASMKNIKLGFPLTVPSLQIGSYGTITPLKDFPKNRSDFFDVAVAGPLVGVVTSVTLFVVGLSLSQQGLDSQSIPDGFPQVPSLLFRASMLVGSLAKIIAPYLDLSHSTVAVHPLAVIGYTGLLINALNLLPIGRLDGGRLVQCIFGRSTASRVGGITLLLQGLGAVLGNSPLLLFWGIFVILFQREMDLPCEDELTEPDSKRSALGLVLLFVMLFTLIPFPDALGNFTGQY</sequence>
<dbReference type="GO" id="GO:0006508">
    <property type="term" value="P:proteolysis"/>
    <property type="evidence" value="ECO:0007669"/>
    <property type="project" value="UniProtKB-KW"/>
</dbReference>
<reference evidence="15" key="2">
    <citation type="submission" date="2022-01" db="EMBL/GenBank/DDBJ databases">
        <authorList>
            <person name="Hirooka S."/>
            <person name="Miyagishima S.Y."/>
        </authorList>
    </citation>
    <scope>NUCLEOTIDE SEQUENCE</scope>
    <source>
        <strain evidence="15">NBRC 102759</strain>
    </source>
</reference>
<evidence type="ECO:0000313" key="15">
    <source>
        <dbReference type="EMBL" id="GJQ14671.1"/>
    </source>
</evidence>
<evidence type="ECO:0000256" key="9">
    <source>
        <dbReference type="ARBA" id="ARBA00022946"/>
    </source>
</evidence>
<dbReference type="Pfam" id="PF02163">
    <property type="entry name" value="Peptidase_M50"/>
    <property type="match status" value="1"/>
</dbReference>
<evidence type="ECO:0000256" key="7">
    <source>
        <dbReference type="ARBA" id="ARBA00022692"/>
    </source>
</evidence>
<evidence type="ECO:0000256" key="2">
    <source>
        <dbReference type="ARBA" id="ARBA00004229"/>
    </source>
</evidence>
<feature type="region of interest" description="Disordered" evidence="12">
    <location>
        <begin position="55"/>
        <end position="91"/>
    </location>
</feature>
<keyword evidence="4" id="KW-0150">Chloroplast</keyword>
<feature type="transmembrane region" description="Helical" evidence="13">
    <location>
        <begin position="437"/>
        <end position="462"/>
    </location>
</feature>
<dbReference type="GO" id="GO:0008233">
    <property type="term" value="F:peptidase activity"/>
    <property type="evidence" value="ECO:0007669"/>
    <property type="project" value="UniProtKB-KW"/>
</dbReference>
<keyword evidence="16" id="KW-1185">Reference proteome</keyword>
<evidence type="ECO:0000313" key="16">
    <source>
        <dbReference type="Proteomes" id="UP001061958"/>
    </source>
</evidence>
<dbReference type="EMBL" id="BQMJ01000058">
    <property type="protein sequence ID" value="GJQ14671.1"/>
    <property type="molecule type" value="Genomic_DNA"/>
</dbReference>
<dbReference type="InterPro" id="IPR044838">
    <property type="entry name" value="EGY1-like"/>
</dbReference>
<keyword evidence="5" id="KW-0934">Plastid</keyword>
<gene>
    <name evidence="15" type="ORF">GpartN1_g6462.t1</name>
</gene>
<evidence type="ECO:0000256" key="8">
    <source>
        <dbReference type="ARBA" id="ARBA00022801"/>
    </source>
</evidence>
<feature type="transmembrane region" description="Helical" evidence="13">
    <location>
        <begin position="339"/>
        <end position="363"/>
    </location>
</feature>
<feature type="compositionally biased region" description="Low complexity" evidence="12">
    <location>
        <begin position="195"/>
        <end position="212"/>
    </location>
</feature>